<evidence type="ECO:0000313" key="3">
    <source>
        <dbReference type="EMBL" id="POM63407.1"/>
    </source>
</evidence>
<dbReference type="InterPro" id="IPR005135">
    <property type="entry name" value="Endo/exonuclease/phosphatase"/>
</dbReference>
<reference evidence="3 4" key="1">
    <citation type="journal article" date="2017" name="Genome Biol. Evol.">
        <title>Phytophthora megakarya and P. palmivora, closely related causal agents of cacao black pod rot, underwent increases in genome sizes and gene numbers by different mechanisms.</title>
        <authorList>
            <person name="Ali S.S."/>
            <person name="Shao J."/>
            <person name="Lary D.J."/>
            <person name="Kronmiller B."/>
            <person name="Shen D."/>
            <person name="Strem M.D."/>
            <person name="Amoako-Attah I."/>
            <person name="Akrofi A.Y."/>
            <person name="Begoude B.A."/>
            <person name="Ten Hoopen G.M."/>
            <person name="Coulibaly K."/>
            <person name="Kebe B.I."/>
            <person name="Melnick R.L."/>
            <person name="Guiltinan M.J."/>
            <person name="Tyler B.M."/>
            <person name="Meinhardt L.W."/>
            <person name="Bailey B.A."/>
        </authorList>
    </citation>
    <scope>NUCLEOTIDE SEQUENCE [LARGE SCALE GENOMIC DNA]</scope>
    <source>
        <strain evidence="4">sbr112.9</strain>
    </source>
</reference>
<feature type="compositionally biased region" description="Basic and acidic residues" evidence="1">
    <location>
        <begin position="407"/>
        <end position="436"/>
    </location>
</feature>
<gene>
    <name evidence="3" type="ORF">PHPALM_21201</name>
</gene>
<keyword evidence="4" id="KW-1185">Reference proteome</keyword>
<evidence type="ECO:0000313" key="4">
    <source>
        <dbReference type="Proteomes" id="UP000237271"/>
    </source>
</evidence>
<dbReference type="Pfam" id="PF00078">
    <property type="entry name" value="RVT_1"/>
    <property type="match status" value="1"/>
</dbReference>
<keyword evidence="3" id="KW-0808">Transferase</keyword>
<feature type="region of interest" description="Disordered" evidence="1">
    <location>
        <begin position="407"/>
        <end position="439"/>
    </location>
</feature>
<accession>A0A2P4XCY0</accession>
<evidence type="ECO:0000259" key="2">
    <source>
        <dbReference type="PROSITE" id="PS50878"/>
    </source>
</evidence>
<organism evidence="3 4">
    <name type="scientific">Phytophthora palmivora</name>
    <dbReference type="NCBI Taxonomy" id="4796"/>
    <lineage>
        <taxon>Eukaryota</taxon>
        <taxon>Sar</taxon>
        <taxon>Stramenopiles</taxon>
        <taxon>Oomycota</taxon>
        <taxon>Peronosporomycetes</taxon>
        <taxon>Peronosporales</taxon>
        <taxon>Peronosporaceae</taxon>
        <taxon>Phytophthora</taxon>
    </lineage>
</organism>
<proteinExistence type="predicted"/>
<sequence>MYKRLEMRDRLNLVHARLGLPLLDQSQIGQLYCHLNIHTAYGIDDYAANSQSDNTEDSIVARLPIRQARPATGNMEANTYFRILRGPLDKPTDEVDVPLNDLVTAANAKAFALWGSLYRDELEIPLTKRRNPKPSAIRQWLLTNTSALRYFFVFLPYPEKETKGWPLVCLLQWGAHEAYTEQLDALRRIAEDATVPISTQTYCLTWIEECTDTSIHHLTAEARARSPERWKQLEQWVGAAKCRLKPTELSEQEWSILHVIPFVISDWAATPMGRAPTGARATWYKEFGFMRTLCTNIIAYNDWTPPHWLPPEGLPGMITVGLMAPSSSRSIGNKCTQVLGKTVRGEQPAQHERLVHEPKLPEREQRNEGITKSVSGTYRRKSCPDTSPALTSYYDVVTGDEKQKHIQKTFFDDKQDRTRSRQQAERETEKYGRDGSTHTTEQTFGFVTQNVNAFGATEQARNTWFGTFGVTDQHGRSDVTILQETLVNSKEVLQYEKLFATRWGFRQGPGQQQLSFWSPSNNRKGGVAVLIDPYGSFKNVTPVLKEHWTPHFIAVQGYLGGKRTVVCNVYVPHLYAEREAFYKNLQAFDLPKDALVLVGGDFNCTLNDEADRTYYHGAAGHDSPRLRELLSQWGMLDPIAIARPSHRAKYDLVKHHNDTHTYHYTISGKGEASSRLDRWYVSAERLAWVAAWNTVLAGAPTDHHGAKLHLHAPGDPIRVRRPARIHPAPTFAAEEVKQLTIQLLQEFQATLSHPEVTAATTTVKWEQLKSEIARSTRRCIRARKRSLRGTLKQKLTRLLRQQQRLQEEERGRLVTVDTVTDLMDGLSLDDTAGPTRAARLRRAIGDCKRAKTAIRQQKLYRDTTHWTGKTTKEFFRRISTRFSDNTIHKLDPIAGAPNRGIHDKADILADAWTPILQQDAADTNNIDEALEWTASATESTPEQAATVDVITELEVRTALRACKRGKAAGPDRLGNGWYRDYEEQLVPILTILLNLWYDAGHFPSSFLEADIFCLKKGSSQNNTLNYRPLALLNTDYKIFTRILATRVSATLSEQIHPNQNGFVPGRTIHDTLDLYDAAQRMAIADPYQIAATALLLDFRKAYDSLDREYML</sequence>
<comment type="caution">
    <text evidence="3">The sequence shown here is derived from an EMBL/GenBank/DDBJ whole genome shotgun (WGS) entry which is preliminary data.</text>
</comment>
<evidence type="ECO:0000256" key="1">
    <source>
        <dbReference type="SAM" id="MobiDB-lite"/>
    </source>
</evidence>
<feature type="domain" description="Reverse transcriptase" evidence="2">
    <location>
        <begin position="995"/>
        <end position="1111"/>
    </location>
</feature>
<dbReference type="Gene3D" id="3.60.10.10">
    <property type="entry name" value="Endonuclease/exonuclease/phosphatase"/>
    <property type="match status" value="1"/>
</dbReference>
<dbReference type="SUPFAM" id="SSF56219">
    <property type="entry name" value="DNase I-like"/>
    <property type="match status" value="1"/>
</dbReference>
<dbReference type="PROSITE" id="PS50878">
    <property type="entry name" value="RT_POL"/>
    <property type="match status" value="1"/>
</dbReference>
<dbReference type="GO" id="GO:0003964">
    <property type="term" value="F:RNA-directed DNA polymerase activity"/>
    <property type="evidence" value="ECO:0007669"/>
    <property type="project" value="UniProtKB-KW"/>
</dbReference>
<keyword evidence="3" id="KW-0548">Nucleotidyltransferase</keyword>
<protein>
    <submittedName>
        <fullName evidence="3">Reverse transcriptase</fullName>
    </submittedName>
</protein>
<name>A0A2P4XCY0_9STRA</name>
<dbReference type="Proteomes" id="UP000237271">
    <property type="component" value="Unassembled WGS sequence"/>
</dbReference>
<dbReference type="OrthoDB" id="168226at2759"/>
<dbReference type="AlphaFoldDB" id="A0A2P4XCY0"/>
<dbReference type="EMBL" id="NCKW01011506">
    <property type="protein sequence ID" value="POM63407.1"/>
    <property type="molecule type" value="Genomic_DNA"/>
</dbReference>
<dbReference type="Pfam" id="PF03372">
    <property type="entry name" value="Exo_endo_phos"/>
    <property type="match status" value="1"/>
</dbReference>
<feature type="non-terminal residue" evidence="3">
    <location>
        <position position="1111"/>
    </location>
</feature>
<dbReference type="PANTHER" id="PTHR19446">
    <property type="entry name" value="REVERSE TRANSCRIPTASES"/>
    <property type="match status" value="1"/>
</dbReference>
<dbReference type="InterPro" id="IPR000477">
    <property type="entry name" value="RT_dom"/>
</dbReference>
<keyword evidence="3" id="KW-0695">RNA-directed DNA polymerase</keyword>
<dbReference type="InterPro" id="IPR036691">
    <property type="entry name" value="Endo/exonu/phosph_ase_sf"/>
</dbReference>